<keyword evidence="1" id="KW-0472">Membrane</keyword>
<organism evidence="2 3">
    <name type="scientific">Tardiphaga alba</name>
    <dbReference type="NCBI Taxonomy" id="340268"/>
    <lineage>
        <taxon>Bacteria</taxon>
        <taxon>Pseudomonadati</taxon>
        <taxon>Pseudomonadota</taxon>
        <taxon>Alphaproteobacteria</taxon>
        <taxon>Hyphomicrobiales</taxon>
        <taxon>Nitrobacteraceae</taxon>
        <taxon>Tardiphaga</taxon>
    </lineage>
</organism>
<evidence type="ECO:0000256" key="1">
    <source>
        <dbReference type="SAM" id="Phobius"/>
    </source>
</evidence>
<evidence type="ECO:0000313" key="2">
    <source>
        <dbReference type="EMBL" id="QUS40934.1"/>
    </source>
</evidence>
<reference evidence="2 3" key="1">
    <citation type="submission" date="2019-02" db="EMBL/GenBank/DDBJ databases">
        <title>Emended description of the genus Rhodopseudomonas and description of Rhodopseudomonas albus sp. nov., a non-phototrophic, heavy-metal-tolerant bacterium isolated from garden soil.</title>
        <authorList>
            <person name="Bao Z."/>
            <person name="Cao W.W."/>
            <person name="Sato Y."/>
            <person name="Nishizawa T."/>
            <person name="Zhao J."/>
            <person name="Guo Y."/>
            <person name="Ohta H."/>
        </authorList>
    </citation>
    <scope>NUCLEOTIDE SEQUENCE [LARGE SCALE GENOMIC DNA]</scope>
    <source>
        <strain evidence="2 3">SK50-23</strain>
    </source>
</reference>
<keyword evidence="3" id="KW-1185">Reference proteome</keyword>
<dbReference type="RefSeq" id="WP_211909529.1">
    <property type="nucleotide sequence ID" value="NZ_CP036498.1"/>
</dbReference>
<name>A0ABX8AAY7_9BRAD</name>
<dbReference type="EMBL" id="CP036498">
    <property type="protein sequence ID" value="QUS40934.1"/>
    <property type="molecule type" value="Genomic_DNA"/>
</dbReference>
<sequence length="105" mass="11449">MMNADIVFCAAIAVMIVGSLYAAPRIVRDRIDMQWGLDGKPTWSAPKALDLWGVIVFALALRAVIWAAMTWTPDRVHGAELGIVLMSIIVALSHLYVLMRAAKAA</sequence>
<protein>
    <recommendedName>
        <fullName evidence="4">DUF1648 domain-containing protein</fullName>
    </recommendedName>
</protein>
<evidence type="ECO:0000313" key="3">
    <source>
        <dbReference type="Proteomes" id="UP000682843"/>
    </source>
</evidence>
<keyword evidence="1" id="KW-0812">Transmembrane</keyword>
<keyword evidence="1" id="KW-1133">Transmembrane helix</keyword>
<evidence type="ECO:0008006" key="4">
    <source>
        <dbReference type="Google" id="ProtNLM"/>
    </source>
</evidence>
<dbReference type="Proteomes" id="UP000682843">
    <property type="component" value="Chromosome"/>
</dbReference>
<accession>A0ABX8AAY7</accession>
<proteinExistence type="predicted"/>
<feature type="transmembrane region" description="Helical" evidence="1">
    <location>
        <begin position="51"/>
        <end position="69"/>
    </location>
</feature>
<feature type="transmembrane region" description="Helical" evidence="1">
    <location>
        <begin position="81"/>
        <end position="99"/>
    </location>
</feature>
<gene>
    <name evidence="2" type="ORF">RPMA_20385</name>
</gene>